<evidence type="ECO:0000256" key="1">
    <source>
        <dbReference type="SAM" id="MobiDB-lite"/>
    </source>
</evidence>
<keyword evidence="3" id="KW-1185">Reference proteome</keyword>
<name>A0AAD8EE98_DIPPU</name>
<feature type="non-terminal residue" evidence="2">
    <location>
        <position position="1"/>
    </location>
</feature>
<dbReference type="AlphaFoldDB" id="A0AAD8EE98"/>
<protein>
    <submittedName>
        <fullName evidence="2">Uncharacterized protein</fullName>
    </submittedName>
</protein>
<proteinExistence type="predicted"/>
<evidence type="ECO:0000313" key="3">
    <source>
        <dbReference type="Proteomes" id="UP001233999"/>
    </source>
</evidence>
<evidence type="ECO:0000313" key="2">
    <source>
        <dbReference type="EMBL" id="KAJ9586679.1"/>
    </source>
</evidence>
<reference evidence="2" key="2">
    <citation type="submission" date="2023-05" db="EMBL/GenBank/DDBJ databases">
        <authorList>
            <person name="Fouks B."/>
        </authorList>
    </citation>
    <scope>NUCLEOTIDE SEQUENCE</scope>
    <source>
        <strain evidence="2">Stay&amp;Tobe</strain>
        <tissue evidence="2">Testes</tissue>
    </source>
</reference>
<comment type="caution">
    <text evidence="2">The sequence shown here is derived from an EMBL/GenBank/DDBJ whole genome shotgun (WGS) entry which is preliminary data.</text>
</comment>
<dbReference type="Proteomes" id="UP001233999">
    <property type="component" value="Unassembled WGS sequence"/>
</dbReference>
<organism evidence="2 3">
    <name type="scientific">Diploptera punctata</name>
    <name type="common">Pacific beetle cockroach</name>
    <dbReference type="NCBI Taxonomy" id="6984"/>
    <lineage>
        <taxon>Eukaryota</taxon>
        <taxon>Metazoa</taxon>
        <taxon>Ecdysozoa</taxon>
        <taxon>Arthropoda</taxon>
        <taxon>Hexapoda</taxon>
        <taxon>Insecta</taxon>
        <taxon>Pterygota</taxon>
        <taxon>Neoptera</taxon>
        <taxon>Polyneoptera</taxon>
        <taxon>Dictyoptera</taxon>
        <taxon>Blattodea</taxon>
        <taxon>Blaberoidea</taxon>
        <taxon>Blaberidae</taxon>
        <taxon>Diplopterinae</taxon>
        <taxon>Diploptera</taxon>
    </lineage>
</organism>
<reference evidence="2" key="1">
    <citation type="journal article" date="2023" name="IScience">
        <title>Live-bearing cockroach genome reveals convergent evolutionary mechanisms linked to viviparity in insects and beyond.</title>
        <authorList>
            <person name="Fouks B."/>
            <person name="Harrison M.C."/>
            <person name="Mikhailova A.A."/>
            <person name="Marchal E."/>
            <person name="English S."/>
            <person name="Carruthers M."/>
            <person name="Jennings E.C."/>
            <person name="Chiamaka E.L."/>
            <person name="Frigard R.A."/>
            <person name="Pippel M."/>
            <person name="Attardo G.M."/>
            <person name="Benoit J.B."/>
            <person name="Bornberg-Bauer E."/>
            <person name="Tobe S.S."/>
        </authorList>
    </citation>
    <scope>NUCLEOTIDE SEQUENCE</scope>
    <source>
        <strain evidence="2">Stay&amp;Tobe</strain>
    </source>
</reference>
<gene>
    <name evidence="2" type="ORF">L9F63_019717</name>
</gene>
<sequence>GTNGPRPTYPGNGGQGKSGPRGPPVGGNVTTQQTNVGAINNYRGGTWGGGPNPYTSLRYPTPMAPANATTYSTAYPHQPAKPDLTYRQLNAGEVINLSTGECDICTLHNT</sequence>
<feature type="non-terminal residue" evidence="2">
    <location>
        <position position="110"/>
    </location>
</feature>
<accession>A0AAD8EE98</accession>
<dbReference type="EMBL" id="JASPKZ010006852">
    <property type="protein sequence ID" value="KAJ9586679.1"/>
    <property type="molecule type" value="Genomic_DNA"/>
</dbReference>
<feature type="region of interest" description="Disordered" evidence="1">
    <location>
        <begin position="1"/>
        <end position="33"/>
    </location>
</feature>